<dbReference type="Proteomes" id="UP000630142">
    <property type="component" value="Unassembled WGS sequence"/>
</dbReference>
<protein>
    <submittedName>
        <fullName evidence="2">Transcriptional regulator</fullName>
    </submittedName>
</protein>
<dbReference type="SMART" id="SM00530">
    <property type="entry name" value="HTH_XRE"/>
    <property type="match status" value="1"/>
</dbReference>
<evidence type="ECO:0000259" key="1">
    <source>
        <dbReference type="PROSITE" id="PS50943"/>
    </source>
</evidence>
<sequence>MFTHPQQGVAHGDVLRLRQEAGKWLKGLREAAGLSQRDMAKAVGIDYYTFISQIESGRGRVPPAQMRVWAEAFKVPSRDFAVTLMKYYDPLSYELIFGDEIAVTAAEQARDELEARIAKLEGLMARR</sequence>
<evidence type="ECO:0000313" key="2">
    <source>
        <dbReference type="EMBL" id="GHD12798.1"/>
    </source>
</evidence>
<accession>A0A8J3DV35</accession>
<dbReference type="RefSeq" id="WP_189503049.1">
    <property type="nucleotide sequence ID" value="NZ_BMZQ01000001.1"/>
</dbReference>
<dbReference type="CDD" id="cd00093">
    <property type="entry name" value="HTH_XRE"/>
    <property type="match status" value="1"/>
</dbReference>
<dbReference type="PROSITE" id="PS50943">
    <property type="entry name" value="HTH_CROC1"/>
    <property type="match status" value="1"/>
</dbReference>
<reference evidence="2" key="1">
    <citation type="journal article" date="2014" name="Int. J. Syst. Evol. Microbiol.">
        <title>Complete genome sequence of Corynebacterium casei LMG S-19264T (=DSM 44701T), isolated from a smear-ripened cheese.</title>
        <authorList>
            <consortium name="US DOE Joint Genome Institute (JGI-PGF)"/>
            <person name="Walter F."/>
            <person name="Albersmeier A."/>
            <person name="Kalinowski J."/>
            <person name="Ruckert C."/>
        </authorList>
    </citation>
    <scope>NUCLEOTIDE SEQUENCE</scope>
    <source>
        <strain evidence="2">KCTC 42249</strain>
    </source>
</reference>
<comment type="caution">
    <text evidence="2">The sequence shown here is derived from an EMBL/GenBank/DDBJ whole genome shotgun (WGS) entry which is preliminary data.</text>
</comment>
<organism evidence="2 3">
    <name type="scientific">Tianweitania populi</name>
    <dbReference type="NCBI Taxonomy" id="1607949"/>
    <lineage>
        <taxon>Bacteria</taxon>
        <taxon>Pseudomonadati</taxon>
        <taxon>Pseudomonadota</taxon>
        <taxon>Alphaproteobacteria</taxon>
        <taxon>Hyphomicrobiales</taxon>
        <taxon>Phyllobacteriaceae</taxon>
        <taxon>Tianweitania</taxon>
    </lineage>
</organism>
<dbReference type="Gene3D" id="1.10.260.40">
    <property type="entry name" value="lambda repressor-like DNA-binding domains"/>
    <property type="match status" value="1"/>
</dbReference>
<proteinExistence type="predicted"/>
<reference evidence="2" key="2">
    <citation type="submission" date="2020-09" db="EMBL/GenBank/DDBJ databases">
        <authorList>
            <person name="Sun Q."/>
            <person name="Kim S."/>
        </authorList>
    </citation>
    <scope>NUCLEOTIDE SEQUENCE</scope>
    <source>
        <strain evidence="2">KCTC 42249</strain>
    </source>
</reference>
<dbReference type="InterPro" id="IPR001387">
    <property type="entry name" value="Cro/C1-type_HTH"/>
</dbReference>
<dbReference type="EMBL" id="BMZQ01000001">
    <property type="protein sequence ID" value="GHD12798.1"/>
    <property type="molecule type" value="Genomic_DNA"/>
</dbReference>
<dbReference type="InterPro" id="IPR010982">
    <property type="entry name" value="Lambda_DNA-bd_dom_sf"/>
</dbReference>
<gene>
    <name evidence="2" type="ORF">GCM10016234_17610</name>
</gene>
<dbReference type="AlphaFoldDB" id="A0A8J3DV35"/>
<dbReference type="SUPFAM" id="SSF47413">
    <property type="entry name" value="lambda repressor-like DNA-binding domains"/>
    <property type="match status" value="1"/>
</dbReference>
<name>A0A8J3DV35_9HYPH</name>
<dbReference type="Pfam" id="PF13560">
    <property type="entry name" value="HTH_31"/>
    <property type="match status" value="1"/>
</dbReference>
<dbReference type="GO" id="GO:0003677">
    <property type="term" value="F:DNA binding"/>
    <property type="evidence" value="ECO:0007669"/>
    <property type="project" value="InterPro"/>
</dbReference>
<keyword evidence="3" id="KW-1185">Reference proteome</keyword>
<evidence type="ECO:0000313" key="3">
    <source>
        <dbReference type="Proteomes" id="UP000630142"/>
    </source>
</evidence>
<feature type="domain" description="HTH cro/C1-type" evidence="1">
    <location>
        <begin position="25"/>
        <end position="80"/>
    </location>
</feature>